<reference evidence="6 7" key="1">
    <citation type="journal article" date="2012" name="Science">
        <title>Ecological populations of bacteria act as socially cohesive units of antibiotic production and resistance.</title>
        <authorList>
            <person name="Cordero O.X."/>
            <person name="Wildschutte H."/>
            <person name="Kirkup B."/>
            <person name="Proehl S."/>
            <person name="Ngo L."/>
            <person name="Hussain F."/>
            <person name="Le Roux F."/>
            <person name="Mincer T."/>
            <person name="Polz M.F."/>
        </authorList>
    </citation>
    <scope>NUCLEOTIDE SEQUENCE [LARGE SCALE GENOMIC DNA]</scope>
    <source>
        <strain evidence="6 7">FF-454</strain>
    </source>
</reference>
<comment type="similarity">
    <text evidence="1 5">Belongs to the antibiotic N-acetyltransferase family.</text>
</comment>
<keyword evidence="4 5" id="KW-0012">Acyltransferase</keyword>
<evidence type="ECO:0000256" key="2">
    <source>
        <dbReference type="ARBA" id="ARBA00012882"/>
    </source>
</evidence>
<keyword evidence="5" id="KW-0046">Antibiotic resistance</keyword>
<organism evidence="6 7">
    <name type="scientific">Enterovibrio norvegicus FF-454</name>
    <dbReference type="NCBI Taxonomy" id="1185651"/>
    <lineage>
        <taxon>Bacteria</taxon>
        <taxon>Pseudomonadati</taxon>
        <taxon>Pseudomonadota</taxon>
        <taxon>Gammaproteobacteria</taxon>
        <taxon>Vibrionales</taxon>
        <taxon>Vibrionaceae</taxon>
        <taxon>Enterovibrio</taxon>
    </lineage>
</organism>
<dbReference type="InterPro" id="IPR003679">
    <property type="entry name" value="Amioglycoside_AcTrfase"/>
</dbReference>
<evidence type="ECO:0000256" key="3">
    <source>
        <dbReference type="ARBA" id="ARBA00022679"/>
    </source>
</evidence>
<evidence type="ECO:0000313" key="6">
    <source>
        <dbReference type="EMBL" id="OEE60076.1"/>
    </source>
</evidence>
<dbReference type="Proteomes" id="UP000095039">
    <property type="component" value="Unassembled WGS sequence"/>
</dbReference>
<proteinExistence type="inferred from homology"/>
<dbReference type="AlphaFoldDB" id="A0A1E5C3G6"/>
<comment type="caution">
    <text evidence="6">The sequence shown here is derived from an EMBL/GenBank/DDBJ whole genome shotgun (WGS) entry which is preliminary data.</text>
</comment>
<dbReference type="EC" id="2.3.1.-" evidence="5"/>
<dbReference type="PANTHER" id="PTHR11104:SF0">
    <property type="entry name" value="SPBETA PROPHAGE-DERIVED AMINOGLYCOSIDE N(3')-ACETYLTRANSFERASE-LIKE PROTEIN YOKD"/>
    <property type="match status" value="1"/>
</dbReference>
<evidence type="ECO:0000256" key="4">
    <source>
        <dbReference type="ARBA" id="ARBA00023315"/>
    </source>
</evidence>
<dbReference type="InterPro" id="IPR028345">
    <property type="entry name" value="Antibiotic_NAT-like"/>
</dbReference>
<evidence type="ECO:0000313" key="7">
    <source>
        <dbReference type="Proteomes" id="UP000095039"/>
    </source>
</evidence>
<keyword evidence="3 5" id="KW-0808">Transferase</keyword>
<dbReference type="SUPFAM" id="SSF110710">
    <property type="entry name" value="TTHA0583/YokD-like"/>
    <property type="match status" value="1"/>
</dbReference>
<dbReference type="PANTHER" id="PTHR11104">
    <property type="entry name" value="AMINOGLYCOSIDE N3-ACETYLTRANSFERASE"/>
    <property type="match status" value="1"/>
</dbReference>
<keyword evidence="7" id="KW-1185">Reference proteome</keyword>
<evidence type="ECO:0000256" key="5">
    <source>
        <dbReference type="RuleBase" id="RU365031"/>
    </source>
</evidence>
<name>A0A1E5C3G6_9GAMM</name>
<dbReference type="EMBL" id="AJWN02000070">
    <property type="protein sequence ID" value="OEE60076.1"/>
    <property type="molecule type" value="Genomic_DNA"/>
</dbReference>
<accession>A0A1E5C3G6</accession>
<gene>
    <name evidence="6" type="ORF">A1OK_12245</name>
</gene>
<evidence type="ECO:0000256" key="1">
    <source>
        <dbReference type="ARBA" id="ARBA00006383"/>
    </source>
</evidence>
<comment type="catalytic activity">
    <reaction evidence="5">
        <text>a 2-deoxystreptamine antibiotic + acetyl-CoA = an N(3)-acetyl-2-deoxystreptamine antibiotic + CoA + H(+)</text>
        <dbReference type="Rhea" id="RHEA:12665"/>
        <dbReference type="ChEBI" id="CHEBI:15378"/>
        <dbReference type="ChEBI" id="CHEBI:57287"/>
        <dbReference type="ChEBI" id="CHEBI:57288"/>
        <dbReference type="ChEBI" id="CHEBI:57921"/>
        <dbReference type="ChEBI" id="CHEBI:77452"/>
        <dbReference type="EC" id="2.3.1.81"/>
    </reaction>
</comment>
<dbReference type="RefSeq" id="WP_016962427.1">
    <property type="nucleotide sequence ID" value="NZ_AJWN02000070.1"/>
</dbReference>
<dbReference type="GO" id="GO:0046677">
    <property type="term" value="P:response to antibiotic"/>
    <property type="evidence" value="ECO:0007669"/>
    <property type="project" value="UniProtKB-KW"/>
</dbReference>
<dbReference type="GO" id="GO:0046353">
    <property type="term" value="F:aminoglycoside 3-N-acetyltransferase activity"/>
    <property type="evidence" value="ECO:0007669"/>
    <property type="project" value="UniProtKB-EC"/>
</dbReference>
<sequence>MTNTFFEVKSAIQTLSLNNKVLFVHASIRSLGKLDGGAIALVNTFLDAGCTVIVPAFNYDTLCLPPKGVDYQQNGHRGQWHFEHTEPFDVSSNHIEPSMGAFAAAVVNHPKRLRTDHPINSFAGVGPKAGAILAQQTDADVYGHYQGSEVKDAIVLSIGVTPKSLTPIHCAEQQAGRRLFRRWALTASRGEVEVCIGSCSNGFNQLQDALQPAATKIKVGLSDWTSYSLESLLENCTRAIIENPSITQCDIDCPRCQDMVSGGLIINN</sequence>
<dbReference type="Pfam" id="PF02522">
    <property type="entry name" value="Antibiotic_NAT"/>
    <property type="match status" value="1"/>
</dbReference>
<protein>
    <recommendedName>
        <fullName evidence="2 5">Aminoglycoside N(3)-acetyltransferase</fullName>
        <ecNumber evidence="5">2.3.1.-</ecNumber>
    </recommendedName>
</protein>